<evidence type="ECO:0000313" key="5">
    <source>
        <dbReference type="EMBL" id="VDP94189.1"/>
    </source>
</evidence>
<dbReference type="Gene3D" id="3.40.50.10490">
    <property type="entry name" value="Glucose-6-phosphate isomerase like protein, domain 1"/>
    <property type="match status" value="2"/>
</dbReference>
<evidence type="ECO:0000256" key="1">
    <source>
        <dbReference type="ARBA" id="ARBA00006242"/>
    </source>
</evidence>
<dbReference type="PRINTS" id="PR00395">
    <property type="entry name" value="RIBOSOMALS2"/>
</dbReference>
<dbReference type="AlphaFoldDB" id="A0A183BCI2"/>
<dbReference type="Proteomes" id="UP000272942">
    <property type="component" value="Unassembled WGS sequence"/>
</dbReference>
<dbReference type="GO" id="GO:0003735">
    <property type="term" value="F:structural constituent of ribosome"/>
    <property type="evidence" value="ECO:0007669"/>
    <property type="project" value="InterPro"/>
</dbReference>
<evidence type="ECO:0000313" key="7">
    <source>
        <dbReference type="WBParaSite" id="ECPE_0001696001-mRNA-1"/>
    </source>
</evidence>
<dbReference type="CDD" id="cd01425">
    <property type="entry name" value="RPS2"/>
    <property type="match status" value="1"/>
</dbReference>
<evidence type="ECO:0000256" key="3">
    <source>
        <dbReference type="ARBA" id="ARBA00023274"/>
    </source>
</evidence>
<comment type="similarity">
    <text evidence="1">Belongs to the universal ribosomal protein uS2 family.</text>
</comment>
<protein>
    <recommendedName>
        <fullName evidence="4">40S ribosomal protein SA</fullName>
    </recommendedName>
</protein>
<dbReference type="PANTHER" id="PTHR11489">
    <property type="entry name" value="40S RIBOSOMAL PROTEIN SA"/>
    <property type="match status" value="1"/>
</dbReference>
<dbReference type="Pfam" id="PF00318">
    <property type="entry name" value="Ribosomal_S2"/>
    <property type="match status" value="1"/>
</dbReference>
<accession>A0A183BCI2</accession>
<dbReference type="EMBL" id="UZAN01066503">
    <property type="protein sequence ID" value="VDP94189.1"/>
    <property type="molecule type" value="Genomic_DNA"/>
</dbReference>
<dbReference type="WBParaSite" id="ECPE_0001696001-mRNA-1">
    <property type="protein sequence ID" value="ECPE_0001696001-mRNA-1"/>
    <property type="gene ID" value="ECPE_0001696001"/>
</dbReference>
<dbReference type="OrthoDB" id="414863at2759"/>
<keyword evidence="6" id="KW-1185">Reference proteome</keyword>
<dbReference type="InterPro" id="IPR023591">
    <property type="entry name" value="Ribosomal_uS2_flav_dom_sf"/>
</dbReference>
<evidence type="ECO:0000256" key="2">
    <source>
        <dbReference type="ARBA" id="ARBA00022980"/>
    </source>
</evidence>
<reference evidence="7" key="1">
    <citation type="submission" date="2016-06" db="UniProtKB">
        <authorList>
            <consortium name="WormBaseParasite"/>
        </authorList>
    </citation>
    <scope>IDENTIFICATION</scope>
</reference>
<organism evidence="7">
    <name type="scientific">Echinostoma caproni</name>
    <dbReference type="NCBI Taxonomy" id="27848"/>
    <lineage>
        <taxon>Eukaryota</taxon>
        <taxon>Metazoa</taxon>
        <taxon>Spiralia</taxon>
        <taxon>Lophotrochozoa</taxon>
        <taxon>Platyhelminthes</taxon>
        <taxon>Trematoda</taxon>
        <taxon>Digenea</taxon>
        <taxon>Plagiorchiida</taxon>
        <taxon>Echinostomata</taxon>
        <taxon>Echinostomatoidea</taxon>
        <taxon>Echinostomatidae</taxon>
        <taxon>Echinostoma</taxon>
    </lineage>
</organism>
<dbReference type="InterPro" id="IPR005707">
    <property type="entry name" value="Ribosomal_uS2_euk/arc"/>
</dbReference>
<name>A0A183BCI2_9TREM</name>
<proteinExistence type="inferred from homology"/>
<reference evidence="5 6" key="2">
    <citation type="submission" date="2018-11" db="EMBL/GenBank/DDBJ databases">
        <authorList>
            <consortium name="Pathogen Informatics"/>
        </authorList>
    </citation>
    <scope>NUCLEOTIDE SEQUENCE [LARGE SCALE GENOMIC DNA]</scope>
    <source>
        <strain evidence="5 6">Egypt</strain>
    </source>
</reference>
<keyword evidence="3" id="KW-0687">Ribonucleoprotein</keyword>
<dbReference type="GO" id="GO:0015935">
    <property type="term" value="C:small ribosomal subunit"/>
    <property type="evidence" value="ECO:0007669"/>
    <property type="project" value="InterPro"/>
</dbReference>
<gene>
    <name evidence="5" type="ORF">ECPE_LOCUS16915</name>
</gene>
<dbReference type="SUPFAM" id="SSF52313">
    <property type="entry name" value="Ribosomal protein S2"/>
    <property type="match status" value="1"/>
</dbReference>
<sequence length="198" mass="22073">MSGGLPVLELTEDDLRLMLVAGVFLGETTLNYQMSGYVYGRSKEGNHIIKVNKTWEKILLAARAIAAVDNPADVCAIGCKPYAQRAVLKFANYTRTTAIAGRFTPGAFTNQKQVTILTHELSPSVPLTHPSTGTHSVAVCWWLLAREVRRMRGEDIRSQPWNVMVDLFLYRDPKEEEQELQEEVDEAVMQPALAGINL</sequence>
<dbReference type="GO" id="GO:0006412">
    <property type="term" value="P:translation"/>
    <property type="evidence" value="ECO:0007669"/>
    <property type="project" value="InterPro"/>
</dbReference>
<evidence type="ECO:0000313" key="6">
    <source>
        <dbReference type="Proteomes" id="UP000272942"/>
    </source>
</evidence>
<dbReference type="InterPro" id="IPR001865">
    <property type="entry name" value="Ribosomal_uS2"/>
</dbReference>
<evidence type="ECO:0000256" key="4">
    <source>
        <dbReference type="ARBA" id="ARBA00035401"/>
    </source>
</evidence>
<keyword evidence="2" id="KW-0689">Ribosomal protein</keyword>